<dbReference type="InterPro" id="IPR050473">
    <property type="entry name" value="A2M/Complement_sys"/>
</dbReference>
<evidence type="ECO:0000259" key="8">
    <source>
        <dbReference type="PROSITE" id="PS51465"/>
    </source>
</evidence>
<dbReference type="SUPFAM" id="SSF100895">
    <property type="entry name" value="Kazal-type serine protease inhibitors"/>
    <property type="match status" value="1"/>
</dbReference>
<dbReference type="SMART" id="SM00280">
    <property type="entry name" value="KAZAL"/>
    <property type="match status" value="1"/>
</dbReference>
<dbReference type="PROSITE" id="PS51465">
    <property type="entry name" value="KAZAL_2"/>
    <property type="match status" value="1"/>
</dbReference>
<dbReference type="SMART" id="SM01361">
    <property type="entry name" value="A2M_recep"/>
    <property type="match status" value="1"/>
</dbReference>
<organism evidence="9 10">
    <name type="scientific">Anguilla anguilla</name>
    <name type="common">European freshwater eel</name>
    <name type="synonym">Muraena anguilla</name>
    <dbReference type="NCBI Taxonomy" id="7936"/>
    <lineage>
        <taxon>Eukaryota</taxon>
        <taxon>Metazoa</taxon>
        <taxon>Chordata</taxon>
        <taxon>Craniata</taxon>
        <taxon>Vertebrata</taxon>
        <taxon>Euteleostomi</taxon>
        <taxon>Actinopterygii</taxon>
        <taxon>Neopterygii</taxon>
        <taxon>Teleostei</taxon>
        <taxon>Anguilliformes</taxon>
        <taxon>Anguillidae</taxon>
        <taxon>Anguilla</taxon>
    </lineage>
</organism>
<evidence type="ECO:0000256" key="5">
    <source>
        <dbReference type="ARBA" id="ARBA00023157"/>
    </source>
</evidence>
<evidence type="ECO:0000256" key="2">
    <source>
        <dbReference type="ARBA" id="ARBA00022690"/>
    </source>
</evidence>
<dbReference type="InterPro" id="IPR002350">
    <property type="entry name" value="Kazal_dom"/>
</dbReference>
<dbReference type="SMART" id="SM01419">
    <property type="entry name" value="Thiol-ester_cl"/>
    <property type="match status" value="1"/>
</dbReference>
<keyword evidence="10" id="KW-1185">Reference proteome</keyword>
<dbReference type="Pfam" id="PF07648">
    <property type="entry name" value="Kazal_2"/>
    <property type="match status" value="1"/>
</dbReference>
<dbReference type="SUPFAM" id="SSF49410">
    <property type="entry name" value="Alpha-macroglobulin receptor domain"/>
    <property type="match status" value="1"/>
</dbReference>
<evidence type="ECO:0000256" key="4">
    <source>
        <dbReference type="ARBA" id="ARBA00022900"/>
    </source>
</evidence>
<sequence>MSRAAPQVGHGLQPSNETVFLQWAGPLPAQVRHIGFSTGWGSVGEFKIWRKEDSDENHNEAFTLGVPHNVVPGSERATASMIGDVMGPTLNNLDNLLRLPFGCGEQNMIHFAPNVFVLKYLQKTHQLSTEVEAEATDYLLQGYQRQLTYKRQDGSYSAFGERDSSGSMWLTAFVLKSFAQSRGFIFIDPEELRAAKAWLINHQREEGSFPAMGRILNKDLQGGIHGKISLTAYVVAALLETGISTEEEKMAVAKAKGFLETNTYSADDPYTTALSAYALALLRSPYAPLALRRLNHMAITQDGFTHWSLTGSTVTDEDTFMGFSDGLSQSVVSAEVEMTAYGLLTYTLLGDVASALPVVKWLSQRRNALGGFSSTQDTCVALQALSEYAILSYVGGVNLTISLASTNLDFQETFELHRDNKKILQSAVIPSIPTGLFVSAKGEGCCLMQIDVSYNVPDPVAKPAFQLTDHLEYRVTLEACTRWLHSGSSNMAVLDVPLLSGFRADVESLEKLLMDKKVGLKRYEVDGRRVLFYFDEIPSQCMTCVSFQTLREYIVGKTAPVPVKVYDYYEPAFEATRFYNVSESSPLARELCDGTTCNEVESSASRWTGFVQGNQCNNVFGCLEEEQFERCTCYRDCGYDGEPVCGSDGRAYQNQCQMEVAACRNGTRIEQVPMAQCPQMKSEEQEPEKGRKQGPEKVPP</sequence>
<dbReference type="InterPro" id="IPR047565">
    <property type="entry name" value="Alpha-macroglob_thiol-ester_cl"/>
</dbReference>
<keyword evidence="3" id="KW-0732">Signal</keyword>
<dbReference type="FunFam" id="1.50.10.20:FF:000001">
    <property type="entry name" value="CD109 isoform 1"/>
    <property type="match status" value="1"/>
</dbReference>
<dbReference type="GO" id="GO:0005615">
    <property type="term" value="C:extracellular space"/>
    <property type="evidence" value="ECO:0007669"/>
    <property type="project" value="InterPro"/>
</dbReference>
<proteinExistence type="inferred from homology"/>
<dbReference type="Gene3D" id="1.50.10.20">
    <property type="match status" value="1"/>
</dbReference>
<accession>A0A9D3MNW2</accession>
<dbReference type="InterPro" id="IPR036058">
    <property type="entry name" value="Kazal_dom_sf"/>
</dbReference>
<comment type="similarity">
    <text evidence="1">Belongs to the protease inhibitor I39 (alpha-2-macroglobulin) family.</text>
</comment>
<dbReference type="InterPro" id="IPR041813">
    <property type="entry name" value="A2M_TED"/>
</dbReference>
<evidence type="ECO:0000313" key="9">
    <source>
        <dbReference type="EMBL" id="KAG5851316.1"/>
    </source>
</evidence>
<dbReference type="Pfam" id="PF07678">
    <property type="entry name" value="TED_complement"/>
    <property type="match status" value="1"/>
</dbReference>
<feature type="domain" description="Kazal-like" evidence="8">
    <location>
        <begin position="625"/>
        <end position="679"/>
    </location>
</feature>
<keyword evidence="6" id="KW-0325">Glycoprotein</keyword>
<dbReference type="Gene3D" id="3.30.60.30">
    <property type="match status" value="1"/>
</dbReference>
<evidence type="ECO:0000313" key="10">
    <source>
        <dbReference type="Proteomes" id="UP001044222"/>
    </source>
</evidence>
<dbReference type="GO" id="GO:0004867">
    <property type="term" value="F:serine-type endopeptidase inhibitor activity"/>
    <property type="evidence" value="ECO:0007669"/>
    <property type="project" value="UniProtKB-KW"/>
</dbReference>
<dbReference type="AlphaFoldDB" id="A0A9D3MNW2"/>
<keyword evidence="4" id="KW-0722">Serine protease inhibitor</keyword>
<dbReference type="InterPro" id="IPR008930">
    <property type="entry name" value="Terpenoid_cyclase/PrenylTrfase"/>
</dbReference>
<evidence type="ECO:0000256" key="7">
    <source>
        <dbReference type="SAM" id="MobiDB-lite"/>
    </source>
</evidence>
<keyword evidence="2" id="KW-0646">Protease inhibitor</keyword>
<dbReference type="Proteomes" id="UP001044222">
    <property type="component" value="Unassembled WGS sequence"/>
</dbReference>
<dbReference type="InterPro" id="IPR022041">
    <property type="entry name" value="Methyltransf_FA"/>
</dbReference>
<dbReference type="InterPro" id="IPR011626">
    <property type="entry name" value="Alpha-macroglobulin_TED"/>
</dbReference>
<comment type="caution">
    <text evidence="9">The sequence shown here is derived from an EMBL/GenBank/DDBJ whole genome shotgun (WGS) entry which is preliminary data.</text>
</comment>
<dbReference type="PANTHER" id="PTHR11412:SF139">
    <property type="entry name" value="C3 AND PZP-LIKE ALPHA-2-MACROGLOBULIN DOMAIN-CONTAINING PROTEIN 8"/>
    <property type="match status" value="1"/>
</dbReference>
<dbReference type="PROSITE" id="PS00477">
    <property type="entry name" value="ALPHA_2_MACROGLOBULIN"/>
    <property type="match status" value="1"/>
</dbReference>
<dbReference type="SUPFAM" id="SSF48239">
    <property type="entry name" value="Terpenoid cyclases/Protein prenyltransferases"/>
    <property type="match status" value="1"/>
</dbReference>
<dbReference type="InterPro" id="IPR009048">
    <property type="entry name" value="A-macroglobulin_rcpt-bd"/>
</dbReference>
<gene>
    <name evidence="9" type="ORF">ANANG_G00091870</name>
</gene>
<dbReference type="EMBL" id="JAFIRN010000004">
    <property type="protein sequence ID" value="KAG5851316.1"/>
    <property type="molecule type" value="Genomic_DNA"/>
</dbReference>
<dbReference type="InterPro" id="IPR019742">
    <property type="entry name" value="MacrogloblnA2_CS"/>
</dbReference>
<dbReference type="InterPro" id="IPR036595">
    <property type="entry name" value="A-macroglobulin_rcpt-bd_sf"/>
</dbReference>
<dbReference type="CDD" id="cd00104">
    <property type="entry name" value="KAZAL_FS"/>
    <property type="match status" value="1"/>
</dbReference>
<evidence type="ECO:0000256" key="1">
    <source>
        <dbReference type="ARBA" id="ARBA00010952"/>
    </source>
</evidence>
<feature type="region of interest" description="Disordered" evidence="7">
    <location>
        <begin position="677"/>
        <end position="700"/>
    </location>
</feature>
<dbReference type="Pfam" id="PF12248">
    <property type="entry name" value="Methyltransf_FA"/>
    <property type="match status" value="1"/>
</dbReference>
<dbReference type="PANTHER" id="PTHR11412">
    <property type="entry name" value="MACROGLOBULIN / COMPLEMENT"/>
    <property type="match status" value="1"/>
</dbReference>
<evidence type="ECO:0000256" key="3">
    <source>
        <dbReference type="ARBA" id="ARBA00022729"/>
    </source>
</evidence>
<dbReference type="Gene3D" id="2.60.120.1540">
    <property type="match status" value="1"/>
</dbReference>
<keyword evidence="5" id="KW-1015">Disulfide bond</keyword>
<reference evidence="9" key="1">
    <citation type="submission" date="2021-01" db="EMBL/GenBank/DDBJ databases">
        <title>A chromosome-scale assembly of European eel, Anguilla anguilla.</title>
        <authorList>
            <person name="Henkel C."/>
            <person name="Jong-Raadsen S.A."/>
            <person name="Dufour S."/>
            <person name="Weltzien F.-A."/>
            <person name="Palstra A.P."/>
            <person name="Pelster B."/>
            <person name="Spaink H.P."/>
            <person name="Van Den Thillart G.E."/>
            <person name="Jansen H."/>
            <person name="Zahm M."/>
            <person name="Klopp C."/>
            <person name="Cedric C."/>
            <person name="Louis A."/>
            <person name="Berthelot C."/>
            <person name="Parey E."/>
            <person name="Roest Crollius H."/>
            <person name="Montfort J."/>
            <person name="Robinson-Rechavi M."/>
            <person name="Bucao C."/>
            <person name="Bouchez O."/>
            <person name="Gislard M."/>
            <person name="Lluch J."/>
            <person name="Milhes M."/>
            <person name="Lampietro C."/>
            <person name="Lopez Roques C."/>
            <person name="Donnadieu C."/>
            <person name="Braasch I."/>
            <person name="Desvignes T."/>
            <person name="Postlethwait J."/>
            <person name="Bobe J."/>
            <person name="Guiguen Y."/>
            <person name="Dirks R."/>
        </authorList>
    </citation>
    <scope>NUCLEOTIDE SEQUENCE</scope>
    <source>
        <strain evidence="9">Tag_6206</strain>
        <tissue evidence="9">Liver</tissue>
    </source>
</reference>
<feature type="compositionally biased region" description="Basic and acidic residues" evidence="7">
    <location>
        <begin position="681"/>
        <end position="700"/>
    </location>
</feature>
<dbReference type="Gene3D" id="2.60.40.690">
    <property type="entry name" value="Alpha-macroglobulin, receptor-binding domain"/>
    <property type="match status" value="1"/>
</dbReference>
<dbReference type="CDD" id="cd02897">
    <property type="entry name" value="A2M_2"/>
    <property type="match status" value="1"/>
</dbReference>
<protein>
    <recommendedName>
        <fullName evidence="8">Kazal-like domain-containing protein</fullName>
    </recommendedName>
</protein>
<name>A0A9D3MNW2_ANGAN</name>
<evidence type="ECO:0000256" key="6">
    <source>
        <dbReference type="ARBA" id="ARBA00023180"/>
    </source>
</evidence>
<dbReference type="Pfam" id="PF07677">
    <property type="entry name" value="A2M_recep"/>
    <property type="match status" value="1"/>
</dbReference>